<evidence type="ECO:0000259" key="2">
    <source>
        <dbReference type="Pfam" id="PF03050"/>
    </source>
</evidence>
<evidence type="ECO:0008006" key="8">
    <source>
        <dbReference type="Google" id="ProtNLM"/>
    </source>
</evidence>
<dbReference type="InterPro" id="IPR039552">
    <property type="entry name" value="IS66_C"/>
</dbReference>
<dbReference type="RefSeq" id="WP_082996081.1">
    <property type="nucleotide sequence ID" value="NZ_CP015124.1"/>
</dbReference>
<gene>
    <name evidence="6" type="ORF">JL2886_02703</name>
</gene>
<feature type="compositionally biased region" description="Polar residues" evidence="1">
    <location>
        <begin position="94"/>
        <end position="112"/>
    </location>
</feature>
<evidence type="ECO:0000313" key="7">
    <source>
        <dbReference type="Proteomes" id="UP000092565"/>
    </source>
</evidence>
<dbReference type="InterPro" id="IPR004291">
    <property type="entry name" value="Transposase_IS66_central"/>
</dbReference>
<name>A0A1B0ZTV7_9RHOB</name>
<evidence type="ECO:0000259" key="3">
    <source>
        <dbReference type="Pfam" id="PF13005"/>
    </source>
</evidence>
<evidence type="ECO:0000259" key="4">
    <source>
        <dbReference type="Pfam" id="PF13007"/>
    </source>
</evidence>
<dbReference type="Pfam" id="PF03050">
    <property type="entry name" value="DDE_Tnp_IS66"/>
    <property type="match status" value="1"/>
</dbReference>
<keyword evidence="7" id="KW-1185">Reference proteome</keyword>
<organism evidence="6 7">
    <name type="scientific">Phaeobacter gallaeciensis</name>
    <dbReference type="NCBI Taxonomy" id="60890"/>
    <lineage>
        <taxon>Bacteria</taxon>
        <taxon>Pseudomonadati</taxon>
        <taxon>Pseudomonadota</taxon>
        <taxon>Alphaproteobacteria</taxon>
        <taxon>Rhodobacterales</taxon>
        <taxon>Roseobacteraceae</taxon>
        <taxon>Phaeobacter</taxon>
    </lineage>
</organism>
<feature type="domain" description="Transposase IS66 C-terminal" evidence="5">
    <location>
        <begin position="508"/>
        <end position="546"/>
    </location>
</feature>
<feature type="domain" description="Transposase IS66 zinc-finger binding" evidence="3">
    <location>
        <begin position="152"/>
        <end position="192"/>
    </location>
</feature>
<dbReference type="PATRIC" id="fig|60890.4.peg.2630"/>
<dbReference type="InterPro" id="IPR024474">
    <property type="entry name" value="Znf_dom_IS66"/>
</dbReference>
<feature type="compositionally biased region" description="Basic residues" evidence="1">
    <location>
        <begin position="117"/>
        <end position="132"/>
    </location>
</feature>
<dbReference type="PANTHER" id="PTHR33678:SF1">
    <property type="entry name" value="BLL1576 PROTEIN"/>
    <property type="match status" value="1"/>
</dbReference>
<accession>A0A1B0ZTV7</accession>
<reference evidence="6 7" key="1">
    <citation type="submission" date="2016-04" db="EMBL/GenBank/DDBJ databases">
        <authorList>
            <person name="Evans L.H."/>
            <person name="Alamgir A."/>
            <person name="Owens N."/>
            <person name="Weber N.D."/>
            <person name="Virtaneva K."/>
            <person name="Barbian K."/>
            <person name="Babar A."/>
            <person name="Rosenke K."/>
        </authorList>
    </citation>
    <scope>NUCLEOTIDE SEQUENCE [LARGE SCALE GENOMIC DNA]</scope>
    <source>
        <strain evidence="6 7">JL2886</strain>
    </source>
</reference>
<evidence type="ECO:0000313" key="6">
    <source>
        <dbReference type="EMBL" id="ANP37591.1"/>
    </source>
</evidence>
<evidence type="ECO:0000256" key="1">
    <source>
        <dbReference type="SAM" id="MobiDB-lite"/>
    </source>
</evidence>
<dbReference type="AlphaFoldDB" id="A0A1B0ZTV7"/>
<feature type="region of interest" description="Disordered" evidence="1">
    <location>
        <begin position="73"/>
        <end position="138"/>
    </location>
</feature>
<dbReference type="EMBL" id="CP015124">
    <property type="protein sequence ID" value="ANP37591.1"/>
    <property type="molecule type" value="Genomic_DNA"/>
</dbReference>
<protein>
    <recommendedName>
        <fullName evidence="8">IS66 family transposase</fullName>
    </recommendedName>
</protein>
<dbReference type="Pfam" id="PF13817">
    <property type="entry name" value="DDE_Tnp_IS66_C"/>
    <property type="match status" value="1"/>
</dbReference>
<dbReference type="InterPro" id="IPR052344">
    <property type="entry name" value="Transposase-related"/>
</dbReference>
<sequence>MKDSIDSLTADILASECVSARHFADRAEALWRDGQIEIRGLRTELEKAKTRSKMKDRKISELERQIANLKKIVFGAKADRNPNKDQLQKGDGPSDQSAPGHTPNSATPNSGNDLHGHRQTPRRLAPRNRNGRGKREFPKHLERFEIYMGTPDKKCPCGCGGSIRGYDINETLEMVPARYYVAVRKYPKYRCRAADKVVGTPFIPRIFPQTTMSNGFLANVIFMRFGAQLPWYRQEGLLKASGIDLNRSTLMTWSNRIAIQALLPLYELLMRELLHNSARLFMDETTIPMLAPGKGQTITSHLIAIHRDDRSFGGNLPPIVAYVPSKTRAMYKIHQLLSGCNAIVQTDAYAGYGQLGREGTDVEGIVNPKCWAHTRRYFTDEYKRNKTEDARIVIELIAELYAEELKIRGKPPFVRKAHRQKYSAPVLARLKAFLDECSGRHLTKGGMAKAINYAQKLWPDLVLFVDDGRIDLDTNPVERMFKPSILLRKNALFMGSDEGAEAWGILSSIVETCKLNGVNVELYLNWVLDQIATKLPRSEYDKLLPWNAPQELLVGR</sequence>
<feature type="compositionally biased region" description="Basic and acidic residues" evidence="1">
    <location>
        <begin position="77"/>
        <end position="88"/>
    </location>
</feature>
<feature type="domain" description="Transposase IS66 central" evidence="2">
    <location>
        <begin position="211"/>
        <end position="501"/>
    </location>
</feature>
<dbReference type="OrthoDB" id="9800877at2"/>
<dbReference type="Pfam" id="PF13005">
    <property type="entry name" value="zf-IS66"/>
    <property type="match status" value="1"/>
</dbReference>
<feature type="domain" description="Transposase TnpC homeodomain" evidence="4">
    <location>
        <begin position="61"/>
        <end position="146"/>
    </location>
</feature>
<proteinExistence type="predicted"/>
<dbReference type="Pfam" id="PF13007">
    <property type="entry name" value="LZ_Tnp_IS66"/>
    <property type="match status" value="1"/>
</dbReference>
<dbReference type="InterPro" id="IPR024463">
    <property type="entry name" value="Transposase_TnpC_homeodom"/>
</dbReference>
<dbReference type="PANTHER" id="PTHR33678">
    <property type="entry name" value="BLL1576 PROTEIN"/>
    <property type="match status" value="1"/>
</dbReference>
<dbReference type="Proteomes" id="UP000092565">
    <property type="component" value="Chromosome"/>
</dbReference>
<dbReference type="NCBIfam" id="NF033517">
    <property type="entry name" value="transpos_IS66"/>
    <property type="match status" value="1"/>
</dbReference>
<evidence type="ECO:0000259" key="5">
    <source>
        <dbReference type="Pfam" id="PF13817"/>
    </source>
</evidence>